<dbReference type="EMBL" id="DTMQ01000037">
    <property type="protein sequence ID" value="HGE99488.1"/>
    <property type="molecule type" value="Genomic_DNA"/>
</dbReference>
<sequence length="225" mass="25516">MILGQTLYEIFRSSLIMVILLLASIAALTLIIERWWYFAKNRVNSKWVKEFFSYLRSGDLEGGRRYAERLNNPLGRLFLLALENRRLAPDELSNLFYGQILEERVRYERYLGGMGTLANGATLLGLLGTVVGLIKAFHNIAITGSGGPAVVSRGIAEALLTTAFGLFIGIPTLFFYNYFTKKASDLSLELEGIGERLIVTLYAHKGEIGEKEEMKREEKKEYWQF</sequence>
<keyword evidence="6 9" id="KW-1133">Transmembrane helix</keyword>
<evidence type="ECO:0000256" key="4">
    <source>
        <dbReference type="ARBA" id="ARBA00022692"/>
    </source>
</evidence>
<evidence type="ECO:0000256" key="7">
    <source>
        <dbReference type="ARBA" id="ARBA00023136"/>
    </source>
</evidence>
<dbReference type="GO" id="GO:0005886">
    <property type="term" value="C:plasma membrane"/>
    <property type="evidence" value="ECO:0007669"/>
    <property type="project" value="UniProtKB-SubCell"/>
</dbReference>
<protein>
    <submittedName>
        <fullName evidence="11">MotA/TolQ/ExbB proton channel family protein</fullName>
    </submittedName>
</protein>
<accession>A0A7C3URI5</accession>
<feature type="transmembrane region" description="Helical" evidence="9">
    <location>
        <begin position="15"/>
        <end position="37"/>
    </location>
</feature>
<feature type="transmembrane region" description="Helical" evidence="9">
    <location>
        <begin position="158"/>
        <end position="179"/>
    </location>
</feature>
<comment type="similarity">
    <text evidence="8">Belongs to the exbB/tolQ family.</text>
</comment>
<dbReference type="InterPro" id="IPR002898">
    <property type="entry name" value="MotA_ExbB_proton_chnl"/>
</dbReference>
<evidence type="ECO:0000256" key="6">
    <source>
        <dbReference type="ARBA" id="ARBA00022989"/>
    </source>
</evidence>
<feature type="domain" description="MotA/TolQ/ExbB proton channel" evidence="10">
    <location>
        <begin position="71"/>
        <end position="191"/>
    </location>
</feature>
<evidence type="ECO:0000256" key="9">
    <source>
        <dbReference type="SAM" id="Phobius"/>
    </source>
</evidence>
<comment type="subcellular location">
    <subcellularLocation>
        <location evidence="1">Cell membrane</location>
        <topology evidence="1">Multi-pass membrane protein</topology>
    </subcellularLocation>
    <subcellularLocation>
        <location evidence="8">Membrane</location>
        <topology evidence="8">Multi-pass membrane protein</topology>
    </subcellularLocation>
</comment>
<dbReference type="PANTHER" id="PTHR30625">
    <property type="entry name" value="PROTEIN TOLQ"/>
    <property type="match status" value="1"/>
</dbReference>
<name>A0A7C3URI5_UNCW3</name>
<keyword evidence="7 9" id="KW-0472">Membrane</keyword>
<feature type="transmembrane region" description="Helical" evidence="9">
    <location>
        <begin position="116"/>
        <end position="138"/>
    </location>
</feature>
<keyword evidence="3" id="KW-1003">Cell membrane</keyword>
<evidence type="ECO:0000259" key="10">
    <source>
        <dbReference type="Pfam" id="PF01618"/>
    </source>
</evidence>
<keyword evidence="2 8" id="KW-0813">Transport</keyword>
<evidence type="ECO:0000256" key="8">
    <source>
        <dbReference type="RuleBase" id="RU004057"/>
    </source>
</evidence>
<evidence type="ECO:0000256" key="2">
    <source>
        <dbReference type="ARBA" id="ARBA00022448"/>
    </source>
</evidence>
<keyword evidence="5 8" id="KW-0653">Protein transport</keyword>
<evidence type="ECO:0000256" key="5">
    <source>
        <dbReference type="ARBA" id="ARBA00022927"/>
    </source>
</evidence>
<dbReference type="PANTHER" id="PTHR30625:SF15">
    <property type="entry name" value="BIOPOLYMER TRANSPORT PROTEIN EXBB"/>
    <property type="match status" value="1"/>
</dbReference>
<organism evidence="11">
    <name type="scientific">candidate division WOR-3 bacterium</name>
    <dbReference type="NCBI Taxonomy" id="2052148"/>
    <lineage>
        <taxon>Bacteria</taxon>
        <taxon>Bacteria division WOR-3</taxon>
    </lineage>
</organism>
<gene>
    <name evidence="11" type="ORF">ENX07_05400</name>
</gene>
<dbReference type="Pfam" id="PF01618">
    <property type="entry name" value="MotA_ExbB"/>
    <property type="match status" value="1"/>
</dbReference>
<keyword evidence="4 9" id="KW-0812">Transmembrane</keyword>
<evidence type="ECO:0000313" key="11">
    <source>
        <dbReference type="EMBL" id="HGE99488.1"/>
    </source>
</evidence>
<dbReference type="AlphaFoldDB" id="A0A7C3URI5"/>
<reference evidence="11" key="1">
    <citation type="journal article" date="2020" name="mSystems">
        <title>Genome- and Community-Level Interaction Insights into Carbon Utilization and Element Cycling Functions of Hydrothermarchaeota in Hydrothermal Sediment.</title>
        <authorList>
            <person name="Zhou Z."/>
            <person name="Liu Y."/>
            <person name="Xu W."/>
            <person name="Pan J."/>
            <person name="Luo Z.H."/>
            <person name="Li M."/>
        </authorList>
    </citation>
    <scope>NUCLEOTIDE SEQUENCE [LARGE SCALE GENOMIC DNA]</scope>
    <source>
        <strain evidence="11">SpSt-906</strain>
    </source>
</reference>
<evidence type="ECO:0000256" key="1">
    <source>
        <dbReference type="ARBA" id="ARBA00004651"/>
    </source>
</evidence>
<comment type="caution">
    <text evidence="11">The sequence shown here is derived from an EMBL/GenBank/DDBJ whole genome shotgun (WGS) entry which is preliminary data.</text>
</comment>
<dbReference type="GO" id="GO:0017038">
    <property type="term" value="P:protein import"/>
    <property type="evidence" value="ECO:0007669"/>
    <property type="project" value="TreeGrafter"/>
</dbReference>
<proteinExistence type="inferred from homology"/>
<dbReference type="InterPro" id="IPR050790">
    <property type="entry name" value="ExbB/TolQ_transport"/>
</dbReference>
<evidence type="ECO:0000256" key="3">
    <source>
        <dbReference type="ARBA" id="ARBA00022475"/>
    </source>
</evidence>